<dbReference type="EMBL" id="ML208397">
    <property type="protein sequence ID" value="TFK66685.1"/>
    <property type="molecule type" value="Genomic_DNA"/>
</dbReference>
<reference evidence="1 2" key="1">
    <citation type="journal article" date="2019" name="Nat. Ecol. Evol.">
        <title>Megaphylogeny resolves global patterns of mushroom evolution.</title>
        <authorList>
            <person name="Varga T."/>
            <person name="Krizsan K."/>
            <person name="Foldi C."/>
            <person name="Dima B."/>
            <person name="Sanchez-Garcia M."/>
            <person name="Sanchez-Ramirez S."/>
            <person name="Szollosi G.J."/>
            <person name="Szarkandi J.G."/>
            <person name="Papp V."/>
            <person name="Albert L."/>
            <person name="Andreopoulos W."/>
            <person name="Angelini C."/>
            <person name="Antonin V."/>
            <person name="Barry K.W."/>
            <person name="Bougher N.L."/>
            <person name="Buchanan P."/>
            <person name="Buyck B."/>
            <person name="Bense V."/>
            <person name="Catcheside P."/>
            <person name="Chovatia M."/>
            <person name="Cooper J."/>
            <person name="Damon W."/>
            <person name="Desjardin D."/>
            <person name="Finy P."/>
            <person name="Geml J."/>
            <person name="Haridas S."/>
            <person name="Hughes K."/>
            <person name="Justo A."/>
            <person name="Karasinski D."/>
            <person name="Kautmanova I."/>
            <person name="Kiss B."/>
            <person name="Kocsube S."/>
            <person name="Kotiranta H."/>
            <person name="LaButti K.M."/>
            <person name="Lechner B.E."/>
            <person name="Liimatainen K."/>
            <person name="Lipzen A."/>
            <person name="Lukacs Z."/>
            <person name="Mihaltcheva S."/>
            <person name="Morgado L.N."/>
            <person name="Niskanen T."/>
            <person name="Noordeloos M.E."/>
            <person name="Ohm R.A."/>
            <person name="Ortiz-Santana B."/>
            <person name="Ovrebo C."/>
            <person name="Racz N."/>
            <person name="Riley R."/>
            <person name="Savchenko A."/>
            <person name="Shiryaev A."/>
            <person name="Soop K."/>
            <person name="Spirin V."/>
            <person name="Szebenyi C."/>
            <person name="Tomsovsky M."/>
            <person name="Tulloss R.E."/>
            <person name="Uehling J."/>
            <person name="Grigoriev I.V."/>
            <person name="Vagvolgyi C."/>
            <person name="Papp T."/>
            <person name="Martin F.M."/>
            <person name="Miettinen O."/>
            <person name="Hibbett D.S."/>
            <person name="Nagy L.G."/>
        </authorList>
    </citation>
    <scope>NUCLEOTIDE SEQUENCE [LARGE SCALE GENOMIC DNA]</scope>
    <source>
        <strain evidence="1 2">NL-1719</strain>
    </source>
</reference>
<keyword evidence="1" id="KW-0378">Hydrolase</keyword>
<sequence length="350" mass="37480">MFSSSLRAILFGLALGAASSVFALPSVSLKLTGPDDVEHVADLKVTATVTNTGDETLKLLKDPLSPLSTLPANTFHIEGTTGAVPAFVGIKAKYVPTTAAKSQDPSVFTVLAPGQSVDVQHDLSKAYNFASSGTGAYSFEAHDTFYYVKDNGDVATLQADSEAQFTTVSGTLTVPQPQIRKRVNYNSCSQSQQSDIATALPGVVKYAKGAYSYLQAHKKSTTRYKSWFGAYSKSNHDLVASHYKKIGSSNFNSFTFDCSCTDAGTYAYVSPDQYGQIYFCGAFWNANTTGTDSKAGTIIHESSHFIVNGGTDDYVYGQTKCRALAKSDPSSAVMNADSHEYFAENNPSES</sequence>
<gene>
    <name evidence="1" type="ORF">BDN72DRAFT_134030</name>
</gene>
<keyword evidence="1" id="KW-0645">Protease</keyword>
<name>A0ACD3ALP2_9AGAR</name>
<accession>A0ACD3ALP2</accession>
<dbReference type="Proteomes" id="UP000308600">
    <property type="component" value="Unassembled WGS sequence"/>
</dbReference>
<protein>
    <submittedName>
        <fullName evidence="1">Deuterolysin M35 metalloprotease</fullName>
    </submittedName>
</protein>
<evidence type="ECO:0000313" key="2">
    <source>
        <dbReference type="Proteomes" id="UP000308600"/>
    </source>
</evidence>
<keyword evidence="2" id="KW-1185">Reference proteome</keyword>
<keyword evidence="1" id="KW-0482">Metalloprotease</keyword>
<evidence type="ECO:0000313" key="1">
    <source>
        <dbReference type="EMBL" id="TFK66685.1"/>
    </source>
</evidence>
<organism evidence="1 2">
    <name type="scientific">Pluteus cervinus</name>
    <dbReference type="NCBI Taxonomy" id="181527"/>
    <lineage>
        <taxon>Eukaryota</taxon>
        <taxon>Fungi</taxon>
        <taxon>Dikarya</taxon>
        <taxon>Basidiomycota</taxon>
        <taxon>Agaricomycotina</taxon>
        <taxon>Agaricomycetes</taxon>
        <taxon>Agaricomycetidae</taxon>
        <taxon>Agaricales</taxon>
        <taxon>Pluteineae</taxon>
        <taxon>Pluteaceae</taxon>
        <taxon>Pluteus</taxon>
    </lineage>
</organism>
<proteinExistence type="predicted"/>